<evidence type="ECO:0000313" key="2">
    <source>
        <dbReference type="Proteomes" id="UP000683925"/>
    </source>
</evidence>
<gene>
    <name evidence="1" type="ORF">POCTA_138.1.T0670107</name>
</gene>
<reference evidence="1" key="1">
    <citation type="submission" date="2021-01" db="EMBL/GenBank/DDBJ databases">
        <authorList>
            <consortium name="Genoscope - CEA"/>
            <person name="William W."/>
        </authorList>
    </citation>
    <scope>NUCLEOTIDE SEQUENCE</scope>
</reference>
<evidence type="ECO:0000313" key="1">
    <source>
        <dbReference type="EMBL" id="CAD8176473.1"/>
    </source>
</evidence>
<accession>A0A8S1VIU6</accession>
<dbReference type="AlphaFoldDB" id="A0A8S1VIU6"/>
<dbReference type="Proteomes" id="UP000683925">
    <property type="component" value="Unassembled WGS sequence"/>
</dbReference>
<comment type="caution">
    <text evidence="1">The sequence shown here is derived from an EMBL/GenBank/DDBJ whole genome shotgun (WGS) entry which is preliminary data.</text>
</comment>
<sequence>MSKIELWNLNLYMQSICYQSKHYYTLISERIYDRLYQLAHQQQRINKQGV</sequence>
<proteinExistence type="predicted"/>
<keyword evidence="2" id="KW-1185">Reference proteome</keyword>
<dbReference type="EMBL" id="CAJJDP010000066">
    <property type="protein sequence ID" value="CAD8176473.1"/>
    <property type="molecule type" value="Genomic_DNA"/>
</dbReference>
<organism evidence="1 2">
    <name type="scientific">Paramecium octaurelia</name>
    <dbReference type="NCBI Taxonomy" id="43137"/>
    <lineage>
        <taxon>Eukaryota</taxon>
        <taxon>Sar</taxon>
        <taxon>Alveolata</taxon>
        <taxon>Ciliophora</taxon>
        <taxon>Intramacronucleata</taxon>
        <taxon>Oligohymenophorea</taxon>
        <taxon>Peniculida</taxon>
        <taxon>Parameciidae</taxon>
        <taxon>Paramecium</taxon>
    </lineage>
</organism>
<protein>
    <submittedName>
        <fullName evidence="1">Uncharacterized protein</fullName>
    </submittedName>
</protein>
<name>A0A8S1VIU6_PAROT</name>